<evidence type="ECO:0000256" key="5">
    <source>
        <dbReference type="ARBA" id="ARBA00023170"/>
    </source>
</evidence>
<accession>A0A9E3HAT9</accession>
<organism evidence="7 8">
    <name type="scientific">Pelatocladus maniniholoensis HA4357-MV3</name>
    <dbReference type="NCBI Taxonomy" id="1117104"/>
    <lineage>
        <taxon>Bacteria</taxon>
        <taxon>Bacillati</taxon>
        <taxon>Cyanobacteriota</taxon>
        <taxon>Cyanophyceae</taxon>
        <taxon>Nostocales</taxon>
        <taxon>Nostocaceae</taxon>
        <taxon>Pelatocladus</taxon>
    </lineage>
</organism>
<comment type="caution">
    <text evidence="7">The sequence shown here is derived from an EMBL/GenBank/DDBJ whole genome shotgun (WGS) entry which is preliminary data.</text>
</comment>
<dbReference type="InterPro" id="IPR016132">
    <property type="entry name" value="Phyto_chromo_attachment"/>
</dbReference>
<protein>
    <submittedName>
        <fullName evidence="7">GAF domain-containing protein</fullName>
    </submittedName>
</protein>
<dbReference type="AlphaFoldDB" id="A0A9E3HAT9"/>
<reference evidence="7" key="2">
    <citation type="journal article" date="2022" name="Microbiol. Resour. Announc.">
        <title>Metagenome Sequencing to Explore Phylogenomics of Terrestrial Cyanobacteria.</title>
        <authorList>
            <person name="Ward R.D."/>
            <person name="Stajich J.E."/>
            <person name="Johansen J.R."/>
            <person name="Huntemann M."/>
            <person name="Clum A."/>
            <person name="Foster B."/>
            <person name="Foster B."/>
            <person name="Roux S."/>
            <person name="Palaniappan K."/>
            <person name="Varghese N."/>
            <person name="Mukherjee S."/>
            <person name="Reddy T.B.K."/>
            <person name="Daum C."/>
            <person name="Copeland A."/>
            <person name="Chen I.A."/>
            <person name="Ivanova N.N."/>
            <person name="Kyrpides N.C."/>
            <person name="Shapiro N."/>
            <person name="Eloe-Fadrosh E.A."/>
            <person name="Pietrasiak N."/>
        </authorList>
    </citation>
    <scope>NUCLEOTIDE SEQUENCE</scope>
    <source>
        <strain evidence="7">HA4357-MV3</strain>
    </source>
</reference>
<sequence length="843" mass="96592">MQVILKPETLRLRIANRIRLSSELQDVLTTTVAELRAFLGSDRVKIYKFHPDQSGQVLAESVDSNKLPSLLGLNFPTDDIPPEARELFINSRVRSIVNVDTQQIGRIPLAEDLEDEENFAEQDFYRPVDPCHVEYLTAMGVKSSVVVPIMHHKQLWGLLVSHDSQSRLIPESELEVVQMVVDQLSLAIAQNTLITQAKEKATRETTIKRIATLLHSLPTIEYQSALAETIAAFGGSGGRLCIKNPAVMESFADCLQLDNEHIKVYAYGKQPMIPDQAKYRHMEQYSVWQERYKSGKYHIWAISDVYKIPGLRNLQVAFRATKIRSILMIPLNYRQELLGYLSIFQDEVETKILWAGEFDPDGRQLYPRQSFEVWQESKTAQPREWSVEEIELARELGQQFAFAIHENEQSQQIRMLVTNASTQIQQDTTNLEQSIKQQALLEVIAKIRTSLDIETIFQTTSKEVCQLLQADRVSVYRFNSDWGGEFVGDYEVANPEWLHISKLGVNTVWNDTYLQQTQGGRYRDHQILAVDDIYQMEFEQCHIQLLEQFEIKAFAIAPIFVGEKLWGLLAAYQHSAPRHWDSSDTHFLTQTAAQLGVALQQAELLAKTKQQAVELQKVAEQQQLLLDVVTKIRASLELATIFQTTTKELCQLLQADRVSVYRFNNDWSGEFVGSFEAANPEWSNSDKLGINTIWHDTYLQETQGGRYRYNQTCVVDDIYQMKFTPCHVDILEQYQIKAFAIAPIFISQKLWGLLAVYQHSAPRHWDSSEIKFLTQIAAQLGMALQQVELLAKTQQQAVDLRKALDDLQATGEQKQFLIRVVEKMRKSLTFSGYDHNDEHSSLK</sequence>
<proteinExistence type="predicted"/>
<dbReference type="GO" id="GO:0009881">
    <property type="term" value="F:photoreceptor activity"/>
    <property type="evidence" value="ECO:0007669"/>
    <property type="project" value="UniProtKB-KW"/>
</dbReference>
<evidence type="ECO:0000256" key="4">
    <source>
        <dbReference type="ARBA" id="ARBA00022991"/>
    </source>
</evidence>
<keyword evidence="4" id="KW-0157">Chromophore</keyword>
<dbReference type="EMBL" id="JAHHHW010000113">
    <property type="protein sequence ID" value="MBW4433777.1"/>
    <property type="molecule type" value="Genomic_DNA"/>
</dbReference>
<evidence type="ECO:0000313" key="7">
    <source>
        <dbReference type="EMBL" id="MBW4433777.1"/>
    </source>
</evidence>
<gene>
    <name evidence="7" type="ORF">KME28_19190</name>
</gene>
<keyword evidence="2" id="KW-0716">Sensory transduction</keyword>
<feature type="domain" description="Phytochrome chromophore attachment site" evidence="6">
    <location>
        <begin position="452"/>
        <end position="594"/>
    </location>
</feature>
<evidence type="ECO:0000256" key="1">
    <source>
        <dbReference type="ARBA" id="ARBA00022543"/>
    </source>
</evidence>
<dbReference type="GO" id="GO:0009584">
    <property type="term" value="P:detection of visible light"/>
    <property type="evidence" value="ECO:0007669"/>
    <property type="project" value="InterPro"/>
</dbReference>
<dbReference type="InterPro" id="IPR013515">
    <property type="entry name" value="Phytochrome_cen-reg"/>
</dbReference>
<dbReference type="InterPro" id="IPR052016">
    <property type="entry name" value="Bact_Sigma-Reg"/>
</dbReference>
<name>A0A9E3HAT9_9NOST</name>
<dbReference type="Gene3D" id="3.30.450.40">
    <property type="match status" value="4"/>
</dbReference>
<dbReference type="Pfam" id="PF01590">
    <property type="entry name" value="GAF"/>
    <property type="match status" value="3"/>
</dbReference>
<keyword evidence="3" id="KW-0378">Hydrolase</keyword>
<dbReference type="PANTHER" id="PTHR43156:SF2">
    <property type="entry name" value="STAGE II SPORULATION PROTEIN E"/>
    <property type="match status" value="1"/>
</dbReference>
<reference evidence="7" key="1">
    <citation type="submission" date="2021-05" db="EMBL/GenBank/DDBJ databases">
        <authorList>
            <person name="Pietrasiak N."/>
            <person name="Ward R."/>
            <person name="Stajich J.E."/>
            <person name="Kurbessoian T."/>
        </authorList>
    </citation>
    <scope>NUCLEOTIDE SEQUENCE</scope>
    <source>
        <strain evidence="7">HA4357-MV3</strain>
    </source>
</reference>
<dbReference type="GO" id="GO:0006355">
    <property type="term" value="P:regulation of DNA-templated transcription"/>
    <property type="evidence" value="ECO:0007669"/>
    <property type="project" value="InterPro"/>
</dbReference>
<dbReference type="GO" id="GO:0016791">
    <property type="term" value="F:phosphatase activity"/>
    <property type="evidence" value="ECO:0007669"/>
    <property type="project" value="TreeGrafter"/>
</dbReference>
<evidence type="ECO:0000256" key="2">
    <source>
        <dbReference type="ARBA" id="ARBA00022606"/>
    </source>
</evidence>
<dbReference type="PANTHER" id="PTHR43156">
    <property type="entry name" value="STAGE II SPORULATION PROTEIN E-RELATED"/>
    <property type="match status" value="1"/>
</dbReference>
<keyword evidence="5" id="KW-0675">Receptor</keyword>
<dbReference type="SMART" id="SM00065">
    <property type="entry name" value="GAF"/>
    <property type="match status" value="4"/>
</dbReference>
<dbReference type="SUPFAM" id="SSF55781">
    <property type="entry name" value="GAF domain-like"/>
    <property type="match status" value="4"/>
</dbReference>
<feature type="domain" description="Phytochrome chromophore attachment site" evidence="6">
    <location>
        <begin position="637"/>
        <end position="779"/>
    </location>
</feature>
<evidence type="ECO:0000313" key="8">
    <source>
        <dbReference type="Proteomes" id="UP000813215"/>
    </source>
</evidence>
<dbReference type="PROSITE" id="PS50046">
    <property type="entry name" value="PHYTOCHROME_2"/>
    <property type="match status" value="3"/>
</dbReference>
<dbReference type="PRINTS" id="PR01033">
    <property type="entry name" value="PHYTOCHROME"/>
</dbReference>
<dbReference type="Pfam" id="PF00360">
    <property type="entry name" value="PHY"/>
    <property type="match status" value="1"/>
</dbReference>
<dbReference type="InterPro" id="IPR003018">
    <property type="entry name" value="GAF"/>
</dbReference>
<dbReference type="InterPro" id="IPR029016">
    <property type="entry name" value="GAF-like_dom_sf"/>
</dbReference>
<feature type="domain" description="Phytochrome chromophore attachment site" evidence="6">
    <location>
        <begin position="23"/>
        <end position="183"/>
    </location>
</feature>
<keyword evidence="1" id="KW-0600">Photoreceptor protein</keyword>
<dbReference type="Proteomes" id="UP000813215">
    <property type="component" value="Unassembled WGS sequence"/>
</dbReference>
<evidence type="ECO:0000256" key="3">
    <source>
        <dbReference type="ARBA" id="ARBA00022801"/>
    </source>
</evidence>
<dbReference type="InterPro" id="IPR001294">
    <property type="entry name" value="Phytochrome"/>
</dbReference>
<evidence type="ECO:0000259" key="6">
    <source>
        <dbReference type="PROSITE" id="PS50046"/>
    </source>
</evidence>